<keyword evidence="2" id="KW-1185">Reference proteome</keyword>
<comment type="caution">
    <text evidence="1">The sequence shown here is derived from an EMBL/GenBank/DDBJ whole genome shotgun (WGS) entry which is preliminary data.</text>
</comment>
<sequence>MFALPFDSSHLLSRRQMGLLCTSLLLGLLLAAAPGRWFAAQQSTGEALRADTLRLHVRADSDGVRDQTLKLMVRDALLQLTETLWGDADTQQEALICASRNLVRFQLTARHALARLGVSVPVKVSLQNMYFDAADYGSFRLPAGRYDALRVDLGAPDTYGRNWWCVLYPGLCLSACASYDTPAENDLVCGDYVIRFRVVDWWQSLTASREDRPLLVVE</sequence>
<organism evidence="1 2">
    <name type="scientific">Faecalibacterium gallinarum</name>
    <dbReference type="NCBI Taxonomy" id="2903556"/>
    <lineage>
        <taxon>Bacteria</taxon>
        <taxon>Bacillati</taxon>
        <taxon>Bacillota</taxon>
        <taxon>Clostridia</taxon>
        <taxon>Eubacteriales</taxon>
        <taxon>Oscillospiraceae</taxon>
        <taxon>Faecalibacterium</taxon>
    </lineage>
</organism>
<evidence type="ECO:0000313" key="2">
    <source>
        <dbReference type="Proteomes" id="UP001055185"/>
    </source>
</evidence>
<dbReference type="Proteomes" id="UP001055185">
    <property type="component" value="Unassembled WGS sequence"/>
</dbReference>
<reference evidence="1" key="1">
    <citation type="journal article" date="2022" name="Int. J. Syst. Evol. Microbiol.">
        <title>Genome-based, phenotypic and chemotaxonomic classification of Faecalibacterium strains: proposal of three novel species Faecalibacterium duncaniae sp. nov., Faecalibacterium hattorii sp. nov. and Faecalibacterium gallinarum sp. nov. .</title>
        <authorList>
            <person name="Sakamoto M."/>
            <person name="Sakurai N."/>
            <person name="Tanno H."/>
            <person name="Iino T."/>
            <person name="Ohkuma M."/>
            <person name="Endo A."/>
        </authorList>
    </citation>
    <scope>NUCLEOTIDE SEQUENCE</scope>
    <source>
        <strain evidence="1">JCM 17207</strain>
    </source>
</reference>
<dbReference type="RefSeq" id="WP_238315514.1">
    <property type="nucleotide sequence ID" value="NZ_BQKV01000007.1"/>
</dbReference>
<dbReference type="EMBL" id="BQKV01000007">
    <property type="protein sequence ID" value="GJN63489.1"/>
    <property type="molecule type" value="Genomic_DNA"/>
</dbReference>
<evidence type="ECO:0000313" key="1">
    <source>
        <dbReference type="EMBL" id="GJN63489.1"/>
    </source>
</evidence>
<dbReference type="AlphaFoldDB" id="A0AA37IVQ3"/>
<proteinExistence type="predicted"/>
<name>A0AA37IVQ3_9FIRM</name>
<protein>
    <recommendedName>
        <fullName evidence="3">Stage II sporulation protein R</fullName>
    </recommendedName>
</protein>
<evidence type="ECO:0008006" key="3">
    <source>
        <dbReference type="Google" id="ProtNLM"/>
    </source>
</evidence>
<accession>A0AA37IVQ3</accession>
<dbReference type="Pfam" id="PF09551">
    <property type="entry name" value="Spore_II_R"/>
    <property type="match status" value="1"/>
</dbReference>
<dbReference type="InterPro" id="IPR014202">
    <property type="entry name" value="Spore_II_R"/>
</dbReference>
<gene>
    <name evidence="1" type="ORF">JCM17207_01140</name>
</gene>